<dbReference type="PROSITE" id="PS00079">
    <property type="entry name" value="MULTICOPPER_OXIDASE1"/>
    <property type="match status" value="1"/>
</dbReference>
<evidence type="ECO:0000313" key="18">
    <source>
        <dbReference type="Proteomes" id="UP001642360"/>
    </source>
</evidence>
<dbReference type="InterPro" id="IPR011706">
    <property type="entry name" value="Cu-oxidase_C"/>
</dbReference>
<evidence type="ECO:0000256" key="12">
    <source>
        <dbReference type="ARBA" id="ARBA00023185"/>
    </source>
</evidence>
<comment type="caution">
    <text evidence="17">The sequence shown here is derived from an EMBL/GenBank/DDBJ whole genome shotgun (WGS) entry which is preliminary data.</text>
</comment>
<comment type="subcellular location">
    <subcellularLocation>
        <location evidence="2 13">Secreted</location>
        <location evidence="2 13">Extracellular space</location>
        <location evidence="2 13">Apoplast</location>
    </subcellularLocation>
</comment>
<dbReference type="InterPro" id="IPR017761">
    <property type="entry name" value="Laccase"/>
</dbReference>
<evidence type="ECO:0000256" key="13">
    <source>
        <dbReference type="RuleBase" id="RU361119"/>
    </source>
</evidence>
<dbReference type="InterPro" id="IPR033138">
    <property type="entry name" value="Cu_oxidase_CS"/>
</dbReference>
<keyword evidence="10 13" id="KW-0186">Copper</keyword>
<feature type="domain" description="Plastocyanin-like" evidence="15">
    <location>
        <begin position="428"/>
        <end position="542"/>
    </location>
</feature>
<dbReference type="InterPro" id="IPR034285">
    <property type="entry name" value="CuRO_2_LCC"/>
</dbReference>
<organism evidence="17 18">
    <name type="scientific">Ilex paraguariensis</name>
    <name type="common">yerba mate</name>
    <dbReference type="NCBI Taxonomy" id="185542"/>
    <lineage>
        <taxon>Eukaryota</taxon>
        <taxon>Viridiplantae</taxon>
        <taxon>Streptophyta</taxon>
        <taxon>Embryophyta</taxon>
        <taxon>Tracheophyta</taxon>
        <taxon>Spermatophyta</taxon>
        <taxon>Magnoliopsida</taxon>
        <taxon>eudicotyledons</taxon>
        <taxon>Gunneridae</taxon>
        <taxon>Pentapetalae</taxon>
        <taxon>asterids</taxon>
        <taxon>campanulids</taxon>
        <taxon>Aquifoliales</taxon>
        <taxon>Aquifoliaceae</taxon>
        <taxon>Ilex</taxon>
    </lineage>
</organism>
<keyword evidence="5 13" id="KW-0052">Apoplast</keyword>
<dbReference type="Pfam" id="PF07732">
    <property type="entry name" value="Cu-oxidase_3"/>
    <property type="match status" value="1"/>
</dbReference>
<dbReference type="CDD" id="cd13897">
    <property type="entry name" value="CuRO_3_LCC_plant"/>
    <property type="match status" value="1"/>
</dbReference>
<evidence type="ECO:0000313" key="17">
    <source>
        <dbReference type="EMBL" id="CAK9184913.1"/>
    </source>
</evidence>
<evidence type="ECO:0000256" key="8">
    <source>
        <dbReference type="ARBA" id="ARBA00022737"/>
    </source>
</evidence>
<name>A0ABC8UV28_9AQUA</name>
<dbReference type="GO" id="GO:0048046">
    <property type="term" value="C:apoplast"/>
    <property type="evidence" value="ECO:0007669"/>
    <property type="project" value="UniProtKB-SubCell"/>
</dbReference>
<feature type="domain" description="Plastocyanin-like" evidence="16">
    <location>
        <begin position="26"/>
        <end position="139"/>
    </location>
</feature>
<evidence type="ECO:0000259" key="15">
    <source>
        <dbReference type="Pfam" id="PF07731"/>
    </source>
</evidence>
<dbReference type="SUPFAM" id="SSF49503">
    <property type="entry name" value="Cupredoxins"/>
    <property type="match status" value="3"/>
</dbReference>
<dbReference type="InterPro" id="IPR011707">
    <property type="entry name" value="Cu-oxidase-like_N"/>
</dbReference>
<dbReference type="GO" id="GO:0052716">
    <property type="term" value="F:hydroquinone:oxygen oxidoreductase activity"/>
    <property type="evidence" value="ECO:0007669"/>
    <property type="project" value="UniProtKB-EC"/>
</dbReference>
<keyword evidence="6 13" id="KW-0964">Secreted</keyword>
<keyword evidence="18" id="KW-1185">Reference proteome</keyword>
<dbReference type="GO" id="GO:0046872">
    <property type="term" value="F:metal ion binding"/>
    <property type="evidence" value="ECO:0007669"/>
    <property type="project" value="UniProtKB-KW"/>
</dbReference>
<evidence type="ECO:0000256" key="9">
    <source>
        <dbReference type="ARBA" id="ARBA00023002"/>
    </source>
</evidence>
<evidence type="ECO:0000256" key="5">
    <source>
        <dbReference type="ARBA" id="ARBA00022523"/>
    </source>
</evidence>
<evidence type="ECO:0000256" key="6">
    <source>
        <dbReference type="ARBA" id="ARBA00022525"/>
    </source>
</evidence>
<keyword evidence="11" id="KW-0325">Glycoprotein</keyword>
<dbReference type="InterPro" id="IPR002355">
    <property type="entry name" value="Cu_oxidase_Cu_BS"/>
</dbReference>
<dbReference type="EMBL" id="CAUOFW020009146">
    <property type="protein sequence ID" value="CAK9184913.1"/>
    <property type="molecule type" value="Genomic_DNA"/>
</dbReference>
<protein>
    <recommendedName>
        <fullName evidence="4 13">Laccase</fullName>
        <ecNumber evidence="4 13">1.10.3.2</ecNumber>
    </recommendedName>
    <alternativeName>
        <fullName evidence="13">Benzenediol:oxygen oxidoreductase</fullName>
    </alternativeName>
    <alternativeName>
        <fullName evidence="13">Diphenol oxidase</fullName>
    </alternativeName>
    <alternativeName>
        <fullName evidence="13">Urishiol oxidase</fullName>
    </alternativeName>
</protein>
<dbReference type="Proteomes" id="UP001642360">
    <property type="component" value="Unassembled WGS sequence"/>
</dbReference>
<evidence type="ECO:0000256" key="1">
    <source>
        <dbReference type="ARBA" id="ARBA00000349"/>
    </source>
</evidence>
<comment type="cofactor">
    <cofactor evidence="13">
        <name>Cu cation</name>
        <dbReference type="ChEBI" id="CHEBI:23378"/>
    </cofactor>
    <text evidence="13">Binds 4 Cu cations per monomer.</text>
</comment>
<dbReference type="PANTHER" id="PTHR11709">
    <property type="entry name" value="MULTI-COPPER OXIDASE"/>
    <property type="match status" value="1"/>
</dbReference>
<comment type="catalytic activity">
    <reaction evidence="1 13">
        <text>4 hydroquinone + O2 = 4 benzosemiquinone + 2 H2O</text>
        <dbReference type="Rhea" id="RHEA:11276"/>
        <dbReference type="ChEBI" id="CHEBI:15377"/>
        <dbReference type="ChEBI" id="CHEBI:15379"/>
        <dbReference type="ChEBI" id="CHEBI:17594"/>
        <dbReference type="ChEBI" id="CHEBI:17977"/>
        <dbReference type="EC" id="1.10.3.2"/>
    </reaction>
</comment>
<dbReference type="GO" id="GO:0046274">
    <property type="term" value="P:lignin catabolic process"/>
    <property type="evidence" value="ECO:0007669"/>
    <property type="project" value="UniProtKB-KW"/>
</dbReference>
<keyword evidence="8 13" id="KW-0677">Repeat</keyword>
<dbReference type="InterPro" id="IPR045087">
    <property type="entry name" value="Cu-oxidase_fam"/>
</dbReference>
<dbReference type="InterPro" id="IPR034288">
    <property type="entry name" value="CuRO_1_LCC"/>
</dbReference>
<dbReference type="NCBIfam" id="TIGR03389">
    <property type="entry name" value="laccase"/>
    <property type="match status" value="1"/>
</dbReference>
<dbReference type="Pfam" id="PF07731">
    <property type="entry name" value="Cu-oxidase_2"/>
    <property type="match status" value="1"/>
</dbReference>
<keyword evidence="7 13" id="KW-0479">Metal-binding</keyword>
<evidence type="ECO:0000256" key="3">
    <source>
        <dbReference type="ARBA" id="ARBA00010609"/>
    </source>
</evidence>
<dbReference type="Gene3D" id="2.60.40.420">
    <property type="entry name" value="Cupredoxins - blue copper proteins"/>
    <property type="match status" value="3"/>
</dbReference>
<dbReference type="InterPro" id="IPR008972">
    <property type="entry name" value="Cupredoxin"/>
</dbReference>
<comment type="function">
    <text evidence="13">Lignin degradation and detoxification of lignin-derived products.</text>
</comment>
<dbReference type="CDD" id="cd13875">
    <property type="entry name" value="CuRO_2_LCC_plant"/>
    <property type="match status" value="1"/>
</dbReference>
<comment type="similarity">
    <text evidence="3 13">Belongs to the multicopper oxidase family.</text>
</comment>
<dbReference type="PROSITE" id="PS00080">
    <property type="entry name" value="MULTICOPPER_OXIDASE2"/>
    <property type="match status" value="1"/>
</dbReference>
<evidence type="ECO:0000256" key="4">
    <source>
        <dbReference type="ARBA" id="ARBA00012297"/>
    </source>
</evidence>
<dbReference type="Pfam" id="PF00394">
    <property type="entry name" value="Cu-oxidase"/>
    <property type="match status" value="1"/>
</dbReference>
<evidence type="ECO:0000256" key="7">
    <source>
        <dbReference type="ARBA" id="ARBA00022723"/>
    </source>
</evidence>
<dbReference type="AlphaFoldDB" id="A0ABC8UV28"/>
<sequence length="559" mass="62819">MGHHKLGVVPSGVELGAAITLSAVVVKEARYKRLCKSKKILTVNGKFPGPTLHVHKGDTILVDVYNRGIYNITIHWHGVKQPRNPWSDGPEYITQCPIKPGHRFTEKVIFSEEEGTLWWHAHSDWSRATVHGAIVIHPKHGTSYPFPKPLGEVQLIFGEWWKADVMQVYRQFMASGGAPNISDAYTINGQPGVLYPCSKRDTYKLKVEYGKTYLLRLVSAAMNEILFFAIANHNLTVVGADASYTKRSTNDYVAIAPGQTLDCLLHTNQNPNHYYMAARAFTAGPIAFDNTTTTAILQYNGNYTPSSSPSFPSLPYYNDTSSAYNFIFSLRSLVSENHPVYVPIHLKKRLESTIAIKTFPCYPNGTCQGPNGTRLAASMNNISFAIPQRFDILEAYYYHINGVYKKNFPSFPPFVFNFTEDYPPLYLNTPKRGTEVKVLKYNSTVQMVLQGTNLVAGLDHPMHLHGFSFYVVGWGLGNFDKHNDTKNFNLVDPPFRNTAIVPRKGWIAVRFKASNPGVWFMHCHLDRHLTWGMDMAFIVKNGKSPQTSLLPPPPDMPPC</sequence>
<dbReference type="EC" id="1.10.3.2" evidence="4 13"/>
<evidence type="ECO:0000259" key="14">
    <source>
        <dbReference type="Pfam" id="PF00394"/>
    </source>
</evidence>
<evidence type="ECO:0000256" key="10">
    <source>
        <dbReference type="ARBA" id="ARBA00023008"/>
    </source>
</evidence>
<evidence type="ECO:0000256" key="11">
    <source>
        <dbReference type="ARBA" id="ARBA00023180"/>
    </source>
</evidence>
<proteinExistence type="inferred from homology"/>
<evidence type="ECO:0000259" key="16">
    <source>
        <dbReference type="Pfam" id="PF07732"/>
    </source>
</evidence>
<keyword evidence="12 13" id="KW-0439">Lignin degradation</keyword>
<dbReference type="InterPro" id="IPR001117">
    <property type="entry name" value="Cu-oxidase_2nd"/>
</dbReference>
<feature type="domain" description="Plastocyanin-like" evidence="14">
    <location>
        <begin position="153"/>
        <end position="302"/>
    </location>
</feature>
<dbReference type="FunFam" id="2.60.40.420:FF:000049">
    <property type="entry name" value="Laccase"/>
    <property type="match status" value="1"/>
</dbReference>
<gene>
    <name evidence="17" type="ORF">ILEXP_LOCUS55274</name>
</gene>
<dbReference type="PANTHER" id="PTHR11709:SF520">
    <property type="entry name" value="LACCASE"/>
    <property type="match status" value="1"/>
</dbReference>
<evidence type="ECO:0000256" key="2">
    <source>
        <dbReference type="ARBA" id="ARBA00004271"/>
    </source>
</evidence>
<dbReference type="CDD" id="cd13849">
    <property type="entry name" value="CuRO_1_LCC_plant"/>
    <property type="match status" value="1"/>
</dbReference>
<accession>A0ABC8UV28</accession>
<reference evidence="17 18" key="1">
    <citation type="submission" date="2024-02" db="EMBL/GenBank/DDBJ databases">
        <authorList>
            <person name="Vignale AGUSTIN F."/>
            <person name="Sosa J E."/>
            <person name="Modenutti C."/>
        </authorList>
    </citation>
    <scope>NUCLEOTIDE SEQUENCE [LARGE SCALE GENOMIC DNA]</scope>
</reference>
<keyword evidence="9 13" id="KW-0560">Oxidoreductase</keyword>
<dbReference type="InterPro" id="IPR034289">
    <property type="entry name" value="CuRO_3_LCC"/>
</dbReference>